<dbReference type="EMBL" id="DTGD01000143">
    <property type="protein sequence ID" value="HGB36021.1"/>
    <property type="molecule type" value="Genomic_DNA"/>
</dbReference>
<name>A0A7V3KNM1_UNCW3</name>
<dbReference type="Pfam" id="PF09314">
    <property type="entry name" value="DUF1972"/>
    <property type="match status" value="1"/>
</dbReference>
<gene>
    <name evidence="3" type="ORF">ENV38_03855</name>
</gene>
<evidence type="ECO:0000259" key="1">
    <source>
        <dbReference type="Pfam" id="PF00534"/>
    </source>
</evidence>
<dbReference type="Gene3D" id="3.40.50.2000">
    <property type="entry name" value="Glycogen Phosphorylase B"/>
    <property type="match status" value="2"/>
</dbReference>
<accession>A0A7V3KNM1</accession>
<organism evidence="3">
    <name type="scientific">candidate division WOR-3 bacterium</name>
    <dbReference type="NCBI Taxonomy" id="2052148"/>
    <lineage>
        <taxon>Bacteria</taxon>
        <taxon>Bacteria division WOR-3</taxon>
    </lineage>
</organism>
<reference evidence="3" key="1">
    <citation type="journal article" date="2020" name="mSystems">
        <title>Genome- and Community-Level Interaction Insights into Carbon Utilization and Element Cycling Functions of Hydrothermarchaeota in Hydrothermal Sediment.</title>
        <authorList>
            <person name="Zhou Z."/>
            <person name="Liu Y."/>
            <person name="Xu W."/>
            <person name="Pan J."/>
            <person name="Luo Z.H."/>
            <person name="Li M."/>
        </authorList>
    </citation>
    <scope>NUCLEOTIDE SEQUENCE [LARGE SCALE GENOMIC DNA]</scope>
    <source>
        <strain evidence="3">SpSt-754</strain>
    </source>
</reference>
<dbReference type="PANTHER" id="PTHR46401:SF8">
    <property type="entry name" value="BLL6006 PROTEIN"/>
    <property type="match status" value="1"/>
</dbReference>
<sequence length="370" mass="42413">MKKQSTLTNKVKVAIIGSRGLPPRYGGFEVFAHYLAQHLANQNYLPVIYCVSTLKNLEYDRRIKRVFIKTPPVRSLEKLTLSNLASLHAVFSEKADVIIYLGVSGGLTAWIPKLFRIPIILNPDGLEWKRKKWNFLGRSFLLLLERIAVRLSDTIIADNVAIGNYIETRYRKKWVFIPYGCNDCLIHEGKWEELKESYGLEKNNYYLVVGRNVPENNHDLIISGFLKSNSGKKLVIVSDKPANKPAKDEKIIFTGPIFDNIKLNTLRKYALAYIHGHSVGGTNPSLLEAIACDNLVIAYDVPFNREVLEKYGLYFKSDEELKNIIKSLELADDPTQTGMLKFYEQIRLEKYNWQKVVEAYEKVIREVAKP</sequence>
<evidence type="ECO:0000313" key="3">
    <source>
        <dbReference type="EMBL" id="HGB36021.1"/>
    </source>
</evidence>
<proteinExistence type="predicted"/>
<dbReference type="Pfam" id="PF00534">
    <property type="entry name" value="Glycos_transf_1"/>
    <property type="match status" value="1"/>
</dbReference>
<evidence type="ECO:0000259" key="2">
    <source>
        <dbReference type="Pfam" id="PF09314"/>
    </source>
</evidence>
<dbReference type="SUPFAM" id="SSF53756">
    <property type="entry name" value="UDP-Glycosyltransferase/glycogen phosphorylase"/>
    <property type="match status" value="1"/>
</dbReference>
<dbReference type="GO" id="GO:0016757">
    <property type="term" value="F:glycosyltransferase activity"/>
    <property type="evidence" value="ECO:0007669"/>
    <property type="project" value="InterPro"/>
</dbReference>
<protein>
    <submittedName>
        <fullName evidence="3">DUF1972 domain-containing protein</fullName>
    </submittedName>
</protein>
<dbReference type="AlphaFoldDB" id="A0A7V3KNM1"/>
<dbReference type="InterPro" id="IPR001296">
    <property type="entry name" value="Glyco_trans_1"/>
</dbReference>
<comment type="caution">
    <text evidence="3">The sequence shown here is derived from an EMBL/GenBank/DDBJ whole genome shotgun (WGS) entry which is preliminary data.</text>
</comment>
<feature type="domain" description="DUF1972" evidence="2">
    <location>
        <begin position="12"/>
        <end position="181"/>
    </location>
</feature>
<feature type="domain" description="Glycosyl transferase family 1" evidence="1">
    <location>
        <begin position="192"/>
        <end position="329"/>
    </location>
</feature>
<dbReference type="PANTHER" id="PTHR46401">
    <property type="entry name" value="GLYCOSYLTRANSFERASE WBBK-RELATED"/>
    <property type="match status" value="1"/>
</dbReference>
<dbReference type="InterPro" id="IPR015393">
    <property type="entry name" value="DUF1972"/>
</dbReference>